<evidence type="ECO:0000313" key="1">
    <source>
        <dbReference type="EMBL" id="CAK7899457.1"/>
    </source>
</evidence>
<proteinExistence type="predicted"/>
<dbReference type="AlphaFoldDB" id="A0AAV1T5S0"/>
<organism evidence="1 2">
    <name type="scientific">Peronospora matthiolae</name>
    <dbReference type="NCBI Taxonomy" id="2874970"/>
    <lineage>
        <taxon>Eukaryota</taxon>
        <taxon>Sar</taxon>
        <taxon>Stramenopiles</taxon>
        <taxon>Oomycota</taxon>
        <taxon>Peronosporomycetes</taxon>
        <taxon>Peronosporales</taxon>
        <taxon>Peronosporaceae</taxon>
        <taxon>Peronospora</taxon>
    </lineage>
</organism>
<dbReference type="EMBL" id="CAKLBY020000016">
    <property type="protein sequence ID" value="CAK7899457.1"/>
    <property type="molecule type" value="Genomic_DNA"/>
</dbReference>
<comment type="caution">
    <text evidence="1">The sequence shown here is derived from an EMBL/GenBank/DDBJ whole genome shotgun (WGS) entry which is preliminary data.</text>
</comment>
<reference evidence="1" key="1">
    <citation type="submission" date="2024-01" db="EMBL/GenBank/DDBJ databases">
        <authorList>
            <person name="Webb A."/>
        </authorList>
    </citation>
    <scope>NUCLEOTIDE SEQUENCE</scope>
    <source>
        <strain evidence="1">Pm1</strain>
    </source>
</reference>
<accession>A0AAV1T5S0</accession>
<dbReference type="Proteomes" id="UP001162060">
    <property type="component" value="Unassembled WGS sequence"/>
</dbReference>
<gene>
    <name evidence="1" type="ORF">PM001_LOCUS1877</name>
</gene>
<protein>
    <submittedName>
        <fullName evidence="1">Uncharacterized protein</fullName>
    </submittedName>
</protein>
<evidence type="ECO:0000313" key="2">
    <source>
        <dbReference type="Proteomes" id="UP001162060"/>
    </source>
</evidence>
<name>A0AAV1T5S0_9STRA</name>
<sequence length="104" mass="11516">MHGGNKIDGSSGTCADRGESPHDWILLHSLSDHVDVLSGISRNDCVVDVVVVKKCMSRTNVVQLKRSRGMKMAITNGLFFSLRWRGGGEEVLRKRHGRTYVVPP</sequence>